<dbReference type="PANTHER" id="PTHR23239">
    <property type="entry name" value="INTERMEDIATE FILAMENT"/>
    <property type="match status" value="1"/>
</dbReference>
<name>A0A8B9HIX3_ASTMX</name>
<dbReference type="PROSITE" id="PS51842">
    <property type="entry name" value="IF_ROD_2"/>
    <property type="match status" value="1"/>
</dbReference>
<dbReference type="InterPro" id="IPR039008">
    <property type="entry name" value="IF_rod_dom"/>
</dbReference>
<evidence type="ECO:0000256" key="5">
    <source>
        <dbReference type="SAM" id="MobiDB-lite"/>
    </source>
</evidence>
<protein>
    <recommendedName>
        <fullName evidence="6">IF rod domain-containing protein</fullName>
    </recommendedName>
</protein>
<dbReference type="Gene3D" id="1.20.5.170">
    <property type="match status" value="1"/>
</dbReference>
<dbReference type="Ensembl" id="ENSAMXT00005014173.1">
    <property type="protein sequence ID" value="ENSAMXP00005012797.1"/>
    <property type="gene ID" value="ENSAMXG00005006904.1"/>
</dbReference>
<dbReference type="PANTHER" id="PTHR23239:SF367">
    <property type="entry name" value="KERATIN 15-RELATED"/>
    <property type="match status" value="1"/>
</dbReference>
<dbReference type="GO" id="GO:0005882">
    <property type="term" value="C:intermediate filament"/>
    <property type="evidence" value="ECO:0007669"/>
    <property type="project" value="UniProtKB-KW"/>
</dbReference>
<dbReference type="KEGG" id="amex:103032543"/>
<sequence>MTSTLSYASSGRSFSGGSFRGPGRSSIGVGGGSRGVALVGRAPSMHGGSGGYGVRISTASMRSGGGGGGYGLGAGGGGGAGLGLAAGGGGGWGAGFGLGAGGGGGGGAGLGLAAGGGGGWGAGFGLGAGGGGGGGAGLGLAAGGGGGWGAGFGLGAGGGGGGGAGFGFGGGFGGGDLSATANEKATMQNLNDRLASYLDQVRVLEMSNADLELRIKEYLGGKTAPSSRDYSNYEATIKDLQDKIQDATRVNGGLYLSIDNAKLAADDFRTKYENELSMRQSVEADIAGLKRLLDELTLARSDLEIRIEGLREDIIYHKKNHEEEMAAMRTQMSGNVNVQVAAAPGEDLNHILSEIREQYENMVSKNQRELDAWFQTKKETLGKEVAASAADLNTSKSEVTEIRRTLQSLEIELQSQQTMRDALEGTLAETESRYSAKLGRMQANITGIEQQLQDIKAEIERKDQEYRMLLDIKTRLEMEIAEYRRLLDGEIGGGGGGVSLSSVSSVSSVSNASSTSTGPTRTVKVKTIVEEVVDGKVVSSSSTTE</sequence>
<keyword evidence="3 4" id="KW-0175">Coiled coil</keyword>
<evidence type="ECO:0000313" key="8">
    <source>
        <dbReference type="Proteomes" id="UP000694621"/>
    </source>
</evidence>
<dbReference type="SUPFAM" id="SSF64593">
    <property type="entry name" value="Intermediate filament protein, coiled coil region"/>
    <property type="match status" value="2"/>
</dbReference>
<dbReference type="SMART" id="SM01391">
    <property type="entry name" value="Filament"/>
    <property type="match status" value="1"/>
</dbReference>
<accession>A0A8B9HIX3</accession>
<keyword evidence="2" id="KW-0403">Intermediate filament</keyword>
<feature type="compositionally biased region" description="Low complexity" evidence="5">
    <location>
        <begin position="9"/>
        <end position="26"/>
    </location>
</feature>
<evidence type="ECO:0000256" key="3">
    <source>
        <dbReference type="ARBA" id="ARBA00023054"/>
    </source>
</evidence>
<dbReference type="FunFam" id="1.20.5.1160:FF:000002">
    <property type="entry name" value="Type I keratin 10"/>
    <property type="match status" value="1"/>
</dbReference>
<dbReference type="Gene3D" id="1.20.5.500">
    <property type="entry name" value="Single helix bin"/>
    <property type="match status" value="1"/>
</dbReference>
<dbReference type="GeneID" id="103032543"/>
<dbReference type="InterPro" id="IPR002957">
    <property type="entry name" value="Keratin_I"/>
</dbReference>
<dbReference type="FunFam" id="1.20.5.170:FF:000002">
    <property type="entry name" value="Type I keratin KA11"/>
    <property type="match status" value="1"/>
</dbReference>
<dbReference type="GO" id="GO:0005198">
    <property type="term" value="F:structural molecule activity"/>
    <property type="evidence" value="ECO:0007669"/>
    <property type="project" value="InterPro"/>
</dbReference>
<evidence type="ECO:0000256" key="2">
    <source>
        <dbReference type="ARBA" id="ARBA00022754"/>
    </source>
</evidence>
<dbReference type="Pfam" id="PF00038">
    <property type="entry name" value="Filament"/>
    <property type="match status" value="1"/>
</dbReference>
<evidence type="ECO:0000313" key="7">
    <source>
        <dbReference type="Ensembl" id="ENSAMXP00005012797.1"/>
    </source>
</evidence>
<dbReference type="Proteomes" id="UP000694621">
    <property type="component" value="Unplaced"/>
</dbReference>
<dbReference type="CTD" id="3866"/>
<dbReference type="AlphaFoldDB" id="A0A8B9HIX3"/>
<dbReference type="PRINTS" id="PR01248">
    <property type="entry name" value="TYPE1KERATIN"/>
</dbReference>
<feature type="coiled-coil region" evidence="4">
    <location>
        <begin position="279"/>
        <end position="313"/>
    </location>
</feature>
<dbReference type="Gene3D" id="1.20.5.1160">
    <property type="entry name" value="Vasodilator-stimulated phosphoprotein"/>
    <property type="match status" value="1"/>
</dbReference>
<proteinExistence type="predicted"/>
<feature type="region of interest" description="Disordered" evidence="5">
    <location>
        <begin position="1"/>
        <end position="26"/>
    </location>
</feature>
<organism evidence="7 8">
    <name type="scientific">Astyanax mexicanus</name>
    <name type="common">Blind cave fish</name>
    <name type="synonym">Astyanax fasciatus mexicanus</name>
    <dbReference type="NCBI Taxonomy" id="7994"/>
    <lineage>
        <taxon>Eukaryota</taxon>
        <taxon>Metazoa</taxon>
        <taxon>Chordata</taxon>
        <taxon>Craniata</taxon>
        <taxon>Vertebrata</taxon>
        <taxon>Euteleostomi</taxon>
        <taxon>Actinopterygii</taxon>
        <taxon>Neopterygii</taxon>
        <taxon>Teleostei</taxon>
        <taxon>Ostariophysi</taxon>
        <taxon>Characiformes</taxon>
        <taxon>Characoidei</taxon>
        <taxon>Acestrorhamphidae</taxon>
        <taxon>Acestrorhamphinae</taxon>
        <taxon>Astyanax</taxon>
    </lineage>
</organism>
<evidence type="ECO:0000256" key="4">
    <source>
        <dbReference type="SAM" id="Coils"/>
    </source>
</evidence>
<feature type="coiled-coil region" evidence="4">
    <location>
        <begin position="392"/>
        <end position="472"/>
    </location>
</feature>
<keyword evidence="1" id="KW-0416">Keratin</keyword>
<dbReference type="FunFam" id="1.20.5.500:FF:000001">
    <property type="entry name" value="Type II keratin 23"/>
    <property type="match status" value="1"/>
</dbReference>
<reference evidence="7" key="1">
    <citation type="submission" date="2025-08" db="UniProtKB">
        <authorList>
            <consortium name="Ensembl"/>
        </authorList>
    </citation>
    <scope>IDENTIFICATION</scope>
</reference>
<evidence type="ECO:0000256" key="1">
    <source>
        <dbReference type="ARBA" id="ARBA00022744"/>
    </source>
</evidence>
<feature type="coiled-coil region" evidence="4">
    <location>
        <begin position="187"/>
        <end position="250"/>
    </location>
</feature>
<evidence type="ECO:0000259" key="6">
    <source>
        <dbReference type="PROSITE" id="PS51842"/>
    </source>
</evidence>
<feature type="domain" description="IF rod" evidence="6">
    <location>
        <begin position="183"/>
        <end position="494"/>
    </location>
</feature>
<dbReference type="OrthoDB" id="2441647at2759"/>